<dbReference type="GO" id="GO:0016055">
    <property type="term" value="P:Wnt signaling pathway"/>
    <property type="evidence" value="ECO:0007669"/>
    <property type="project" value="UniProtKB-KW"/>
</dbReference>
<proteinExistence type="predicted"/>
<evidence type="ECO:0000259" key="3">
    <source>
        <dbReference type="PROSITE" id="PS50841"/>
    </source>
</evidence>
<dbReference type="EMBL" id="JAUNZN010000006">
    <property type="protein sequence ID" value="KAK4820142.1"/>
    <property type="molecule type" value="Genomic_DNA"/>
</dbReference>
<accession>A0AAN7RWX3</accession>
<dbReference type="Gene3D" id="2.40.240.130">
    <property type="match status" value="1"/>
</dbReference>
<dbReference type="Proteomes" id="UP001333110">
    <property type="component" value="Unassembled WGS sequence"/>
</dbReference>
<evidence type="ECO:0000313" key="4">
    <source>
        <dbReference type="EMBL" id="KAK4820142.1"/>
    </source>
</evidence>
<dbReference type="PROSITE" id="PS50841">
    <property type="entry name" value="DIX"/>
    <property type="match status" value="1"/>
</dbReference>
<evidence type="ECO:0000256" key="1">
    <source>
        <dbReference type="ARBA" id="ARBA00022687"/>
    </source>
</evidence>
<gene>
    <name evidence="4" type="ORF">QYF61_020517</name>
</gene>
<organism evidence="4 5">
    <name type="scientific">Mycteria americana</name>
    <name type="common">Wood stork</name>
    <dbReference type="NCBI Taxonomy" id="33587"/>
    <lineage>
        <taxon>Eukaryota</taxon>
        <taxon>Metazoa</taxon>
        <taxon>Chordata</taxon>
        <taxon>Craniata</taxon>
        <taxon>Vertebrata</taxon>
        <taxon>Euteleostomi</taxon>
        <taxon>Archelosauria</taxon>
        <taxon>Archosauria</taxon>
        <taxon>Dinosauria</taxon>
        <taxon>Saurischia</taxon>
        <taxon>Theropoda</taxon>
        <taxon>Coelurosauria</taxon>
        <taxon>Aves</taxon>
        <taxon>Neognathae</taxon>
        <taxon>Neoaves</taxon>
        <taxon>Aequornithes</taxon>
        <taxon>Ciconiiformes</taxon>
        <taxon>Ciconiidae</taxon>
        <taxon>Mycteria</taxon>
    </lineage>
</organism>
<dbReference type="InterPro" id="IPR001158">
    <property type="entry name" value="DIX"/>
</dbReference>
<name>A0AAN7RWX3_MYCAM</name>
<reference evidence="4 5" key="1">
    <citation type="journal article" date="2023" name="J. Hered.">
        <title>Chromosome-level genome of the wood stork (Mycteria americana) provides insight into avian chromosome evolution.</title>
        <authorList>
            <person name="Flamio R. Jr."/>
            <person name="Ramstad K.M."/>
        </authorList>
    </citation>
    <scope>NUCLEOTIDE SEQUENCE [LARGE SCALE GENOMIC DNA]</scope>
    <source>
        <strain evidence="4">JAX WOST 10</strain>
    </source>
</reference>
<sequence length="66" mass="7296">MGHSSASHACIFFNSLVVKEEISDDNAKLPCFNGRVVSWVSKPFASVSRCPFLLSLKTTLWLHSAK</sequence>
<evidence type="ECO:0000313" key="5">
    <source>
        <dbReference type="Proteomes" id="UP001333110"/>
    </source>
</evidence>
<comment type="caution">
    <text evidence="4">The sequence shown here is derived from an EMBL/GenBank/DDBJ whole genome shotgun (WGS) entry which is preliminary data.</text>
</comment>
<keyword evidence="1 2" id="KW-0879">Wnt signaling pathway</keyword>
<dbReference type="InterPro" id="IPR029071">
    <property type="entry name" value="Ubiquitin-like_domsf"/>
</dbReference>
<protein>
    <recommendedName>
        <fullName evidence="3">DIX domain-containing protein</fullName>
    </recommendedName>
</protein>
<evidence type="ECO:0000256" key="2">
    <source>
        <dbReference type="PROSITE-ProRule" id="PRU00069"/>
    </source>
</evidence>
<keyword evidence="5" id="KW-1185">Reference proteome</keyword>
<feature type="domain" description="DIX" evidence="3">
    <location>
        <begin position="1"/>
        <end position="44"/>
    </location>
</feature>
<dbReference type="SUPFAM" id="SSF54236">
    <property type="entry name" value="Ubiquitin-like"/>
    <property type="match status" value="1"/>
</dbReference>
<dbReference type="AlphaFoldDB" id="A0AAN7RWX3"/>
<dbReference type="Pfam" id="PF00778">
    <property type="entry name" value="DIX"/>
    <property type="match status" value="1"/>
</dbReference>
<dbReference type="InterPro" id="IPR038207">
    <property type="entry name" value="DIX_dom_sf"/>
</dbReference>